<protein>
    <submittedName>
        <fullName evidence="1">Triosephosphate isomerase, cytosolic-like isoform X3</fullName>
    </submittedName>
</protein>
<dbReference type="EMBL" id="JANAVB010011596">
    <property type="protein sequence ID" value="KAJ6837042.1"/>
    <property type="molecule type" value="Genomic_DNA"/>
</dbReference>
<dbReference type="AlphaFoldDB" id="A0AAX6H8I5"/>
<accession>A0AAX6H8I5</accession>
<dbReference type="GO" id="GO:0016853">
    <property type="term" value="F:isomerase activity"/>
    <property type="evidence" value="ECO:0007669"/>
    <property type="project" value="UniProtKB-KW"/>
</dbReference>
<name>A0AAX6H8I5_IRIPA</name>
<gene>
    <name evidence="1" type="ORF">M6B38_323890</name>
</gene>
<keyword evidence="1" id="KW-0413">Isomerase</keyword>
<evidence type="ECO:0000313" key="2">
    <source>
        <dbReference type="Proteomes" id="UP001140949"/>
    </source>
</evidence>
<reference evidence="1" key="2">
    <citation type="submission" date="2023-04" db="EMBL/GenBank/DDBJ databases">
        <authorList>
            <person name="Bruccoleri R.E."/>
            <person name="Oakeley E.J."/>
            <person name="Faust A.-M."/>
            <person name="Dessus-Babus S."/>
            <person name="Altorfer M."/>
            <person name="Burckhardt D."/>
            <person name="Oertli M."/>
            <person name="Naumann U."/>
            <person name="Petersen F."/>
            <person name="Wong J."/>
        </authorList>
    </citation>
    <scope>NUCLEOTIDE SEQUENCE</scope>
    <source>
        <strain evidence="1">GSM-AAB239-AS_SAM_17_03QT</strain>
        <tissue evidence="1">Leaf</tissue>
    </source>
</reference>
<proteinExistence type="predicted"/>
<keyword evidence="2" id="KW-1185">Reference proteome</keyword>
<organism evidence="1 2">
    <name type="scientific">Iris pallida</name>
    <name type="common">Sweet iris</name>
    <dbReference type="NCBI Taxonomy" id="29817"/>
    <lineage>
        <taxon>Eukaryota</taxon>
        <taxon>Viridiplantae</taxon>
        <taxon>Streptophyta</taxon>
        <taxon>Embryophyta</taxon>
        <taxon>Tracheophyta</taxon>
        <taxon>Spermatophyta</taxon>
        <taxon>Magnoliopsida</taxon>
        <taxon>Liliopsida</taxon>
        <taxon>Asparagales</taxon>
        <taxon>Iridaceae</taxon>
        <taxon>Iridoideae</taxon>
        <taxon>Irideae</taxon>
        <taxon>Iris</taxon>
    </lineage>
</organism>
<reference evidence="1" key="1">
    <citation type="journal article" date="2023" name="GigaByte">
        <title>Genome assembly of the bearded iris, Iris pallida Lam.</title>
        <authorList>
            <person name="Bruccoleri R.E."/>
            <person name="Oakeley E.J."/>
            <person name="Faust A.M.E."/>
            <person name="Altorfer M."/>
            <person name="Dessus-Babus S."/>
            <person name="Burckhardt D."/>
            <person name="Oertli M."/>
            <person name="Naumann U."/>
            <person name="Petersen F."/>
            <person name="Wong J."/>
        </authorList>
    </citation>
    <scope>NUCLEOTIDE SEQUENCE</scope>
    <source>
        <strain evidence="1">GSM-AAB239-AS_SAM_17_03QT</strain>
    </source>
</reference>
<comment type="caution">
    <text evidence="1">The sequence shown here is derived from an EMBL/GenBank/DDBJ whole genome shotgun (WGS) entry which is preliminary data.</text>
</comment>
<evidence type="ECO:0000313" key="1">
    <source>
        <dbReference type="EMBL" id="KAJ6837042.1"/>
    </source>
</evidence>
<sequence length="75" mass="8471">MNLLSHLLYFVTIRKEVKNQMHIAKLNGGSGSIRNIDSTLLFPPVTYLFRILDFDGSLYVLHVLFNGANCKEMAA</sequence>
<dbReference type="Proteomes" id="UP001140949">
    <property type="component" value="Unassembled WGS sequence"/>
</dbReference>